<dbReference type="GO" id="GO:0000976">
    <property type="term" value="F:transcription cis-regulatory region binding"/>
    <property type="evidence" value="ECO:0007669"/>
    <property type="project" value="TreeGrafter"/>
</dbReference>
<evidence type="ECO:0000256" key="4">
    <source>
        <dbReference type="PROSITE-ProRule" id="PRU00335"/>
    </source>
</evidence>
<protein>
    <submittedName>
        <fullName evidence="7">Putative HTH-type transcriptional regulator</fullName>
    </submittedName>
</protein>
<dbReference type="PROSITE" id="PS50977">
    <property type="entry name" value="HTH_TETR_2"/>
    <property type="match status" value="1"/>
</dbReference>
<dbReference type="EMBL" id="MLQM01000025">
    <property type="protein sequence ID" value="OHV05021.1"/>
    <property type="molecule type" value="Genomic_DNA"/>
</dbReference>
<sequence>MAHASRLTRVQQQERTRARLLQAGEQAYLEKGFHGATAAEIARRAGYSTGALYSNFASKDDLLLSVLEAHDADAVERLGTTVRAVTSVSDVVAAVSGWFRDVFRDDPRWRVLEVELAIAGVGKAELASRLRERQRRFGRGLAKLLRDQADRLGATLPLPEATLAEALLSLGDGLGVHTLLDPEIDATSVFTGVLAALIGAGGIG</sequence>
<evidence type="ECO:0000256" key="3">
    <source>
        <dbReference type="ARBA" id="ARBA00023163"/>
    </source>
</evidence>
<feature type="DNA-binding region" description="H-T-H motif" evidence="4">
    <location>
        <begin position="37"/>
        <end position="56"/>
    </location>
</feature>
<reference evidence="7" key="3">
    <citation type="submission" date="2018-01" db="EMBL/GenBank/DDBJ databases">
        <authorList>
            <person name="Gaut B.S."/>
            <person name="Morton B.R."/>
            <person name="Clegg M.T."/>
            <person name="Duvall M.R."/>
        </authorList>
    </citation>
    <scope>NUCLEOTIDE SEQUENCE</scope>
    <source>
        <strain evidence="7">ATCC BAA-2683</strain>
    </source>
</reference>
<dbReference type="PANTHER" id="PTHR30055:SF238">
    <property type="entry name" value="MYCOFACTOCIN BIOSYNTHESIS TRANSCRIPTIONAL REGULATOR MFTR-RELATED"/>
    <property type="match status" value="1"/>
</dbReference>
<keyword evidence="1" id="KW-0805">Transcription regulation</keyword>
<dbReference type="AlphaFoldDB" id="A0A1S1NM59"/>
<evidence type="ECO:0000313" key="6">
    <source>
        <dbReference type="EMBL" id="OHV05021.1"/>
    </source>
</evidence>
<dbReference type="InterPro" id="IPR050109">
    <property type="entry name" value="HTH-type_TetR-like_transc_reg"/>
</dbReference>
<dbReference type="InterPro" id="IPR036271">
    <property type="entry name" value="Tet_transcr_reg_TetR-rel_C_sf"/>
</dbReference>
<dbReference type="EMBL" id="PPEA01000539">
    <property type="protein sequence ID" value="PQM46137.1"/>
    <property type="molecule type" value="Genomic_DNA"/>
</dbReference>
<dbReference type="PRINTS" id="PR00455">
    <property type="entry name" value="HTHTETR"/>
</dbReference>
<gene>
    <name evidence="6" type="ORF">BKN37_07385</name>
    <name evidence="7" type="ORF">C1Y40_03696</name>
</gene>
<dbReference type="InterPro" id="IPR001647">
    <property type="entry name" value="HTH_TetR"/>
</dbReference>
<dbReference type="SUPFAM" id="SSF48498">
    <property type="entry name" value="Tetracyclin repressor-like, C-terminal domain"/>
    <property type="match status" value="1"/>
</dbReference>
<accession>A0A1S1NM59</accession>
<evidence type="ECO:0000313" key="9">
    <source>
        <dbReference type="Proteomes" id="UP000238296"/>
    </source>
</evidence>
<proteinExistence type="predicted"/>
<reference evidence="7 9" key="2">
    <citation type="journal article" date="2017" name="Int. J. Syst. Evol. Microbiol.">
        <title>Mycobacterium talmoniae sp. nov., a slowly growing mycobacterium isolated from human respiratory samples.</title>
        <authorList>
            <person name="Davidson R.M."/>
            <person name="DeGroote M.A."/>
            <person name="Marola J.L."/>
            <person name="Buss S."/>
            <person name="Jones V."/>
            <person name="McNeil M.R."/>
            <person name="Freifeld A.G."/>
            <person name="Elaine Epperson L."/>
            <person name="Hasan N.A."/>
            <person name="Jackson M."/>
            <person name="Iwen P.C."/>
            <person name="Salfinger M."/>
            <person name="Strong M."/>
        </authorList>
    </citation>
    <scope>NUCLEOTIDE SEQUENCE [LARGE SCALE GENOMIC DNA]</scope>
    <source>
        <strain evidence="7 9">ATCC BAA-2683</strain>
    </source>
</reference>
<dbReference type="SUPFAM" id="SSF46689">
    <property type="entry name" value="Homeodomain-like"/>
    <property type="match status" value="1"/>
</dbReference>
<evidence type="ECO:0000313" key="7">
    <source>
        <dbReference type="EMBL" id="PQM46137.1"/>
    </source>
</evidence>
<dbReference type="Proteomes" id="UP000238296">
    <property type="component" value="Unassembled WGS sequence"/>
</dbReference>
<name>A0A1S1NM59_9MYCO</name>
<evidence type="ECO:0000256" key="1">
    <source>
        <dbReference type="ARBA" id="ARBA00023015"/>
    </source>
</evidence>
<dbReference type="Proteomes" id="UP000179734">
    <property type="component" value="Unassembled WGS sequence"/>
</dbReference>
<comment type="caution">
    <text evidence="6">The sequence shown here is derived from an EMBL/GenBank/DDBJ whole genome shotgun (WGS) entry which is preliminary data.</text>
</comment>
<dbReference type="PANTHER" id="PTHR30055">
    <property type="entry name" value="HTH-TYPE TRANSCRIPTIONAL REGULATOR RUTR"/>
    <property type="match status" value="1"/>
</dbReference>
<keyword evidence="3" id="KW-0804">Transcription</keyword>
<dbReference type="Gene3D" id="1.10.357.10">
    <property type="entry name" value="Tetracycline Repressor, domain 2"/>
    <property type="match status" value="1"/>
</dbReference>
<evidence type="ECO:0000259" key="5">
    <source>
        <dbReference type="PROSITE" id="PS50977"/>
    </source>
</evidence>
<dbReference type="Pfam" id="PF00440">
    <property type="entry name" value="TetR_N"/>
    <property type="match status" value="1"/>
</dbReference>
<dbReference type="InterPro" id="IPR009057">
    <property type="entry name" value="Homeodomain-like_sf"/>
</dbReference>
<dbReference type="RefSeq" id="WP_071023925.1">
    <property type="nucleotide sequence ID" value="NZ_MLQM01000025.1"/>
</dbReference>
<evidence type="ECO:0000313" key="8">
    <source>
        <dbReference type="Proteomes" id="UP000179734"/>
    </source>
</evidence>
<evidence type="ECO:0000256" key="2">
    <source>
        <dbReference type="ARBA" id="ARBA00023125"/>
    </source>
</evidence>
<keyword evidence="2 4" id="KW-0238">DNA-binding</keyword>
<keyword evidence="8" id="KW-1185">Reference proteome</keyword>
<organism evidence="6 8">
    <name type="scientific">Mycobacterium talmoniae</name>
    <dbReference type="NCBI Taxonomy" id="1858794"/>
    <lineage>
        <taxon>Bacteria</taxon>
        <taxon>Bacillati</taxon>
        <taxon>Actinomycetota</taxon>
        <taxon>Actinomycetes</taxon>
        <taxon>Mycobacteriales</taxon>
        <taxon>Mycobacteriaceae</taxon>
        <taxon>Mycobacterium</taxon>
    </lineage>
</organism>
<reference evidence="6 8" key="1">
    <citation type="submission" date="2016-10" db="EMBL/GenBank/DDBJ databases">
        <title>Genome sequence of Mycobacterium talmonii.</title>
        <authorList>
            <person name="Greninger A.L."/>
            <person name="Elliott B."/>
            <person name="Vasireddy S."/>
            <person name="Vasireddy R."/>
        </authorList>
    </citation>
    <scope>NUCLEOTIDE SEQUENCE [LARGE SCALE GENOMIC DNA]</scope>
    <source>
        <strain evidence="6">MO-5499</strain>
        <strain evidence="8">NE-TNMC-100812</strain>
    </source>
</reference>
<dbReference type="GO" id="GO:0003700">
    <property type="term" value="F:DNA-binding transcription factor activity"/>
    <property type="evidence" value="ECO:0007669"/>
    <property type="project" value="TreeGrafter"/>
</dbReference>
<feature type="domain" description="HTH tetR-type" evidence="5">
    <location>
        <begin position="14"/>
        <end position="74"/>
    </location>
</feature>